<dbReference type="KEGG" id="amob:HG15A2_49310"/>
<dbReference type="AlphaFoldDB" id="A0A517N375"/>
<reference evidence="2 3" key="1">
    <citation type="submission" date="2019-02" db="EMBL/GenBank/DDBJ databases">
        <title>Deep-cultivation of Planctomycetes and their phenomic and genomic characterization uncovers novel biology.</title>
        <authorList>
            <person name="Wiegand S."/>
            <person name="Jogler M."/>
            <person name="Boedeker C."/>
            <person name="Pinto D."/>
            <person name="Vollmers J."/>
            <person name="Rivas-Marin E."/>
            <person name="Kohn T."/>
            <person name="Peeters S.H."/>
            <person name="Heuer A."/>
            <person name="Rast P."/>
            <person name="Oberbeckmann S."/>
            <person name="Bunk B."/>
            <person name="Jeske O."/>
            <person name="Meyerdierks A."/>
            <person name="Storesund J.E."/>
            <person name="Kallscheuer N."/>
            <person name="Luecker S."/>
            <person name="Lage O.M."/>
            <person name="Pohl T."/>
            <person name="Merkel B.J."/>
            <person name="Hornburger P."/>
            <person name="Mueller R.-W."/>
            <person name="Bruemmer F."/>
            <person name="Labrenz M."/>
            <person name="Spormann A.M."/>
            <person name="Op den Camp H."/>
            <person name="Overmann J."/>
            <person name="Amann R."/>
            <person name="Jetten M.S.M."/>
            <person name="Mascher T."/>
            <person name="Medema M.H."/>
            <person name="Devos D.P."/>
            <person name="Kaster A.-K."/>
            <person name="Ovreas L."/>
            <person name="Rohde M."/>
            <person name="Galperin M.Y."/>
            <person name="Jogler C."/>
        </authorList>
    </citation>
    <scope>NUCLEOTIDE SEQUENCE [LARGE SCALE GENOMIC DNA]</scope>
    <source>
        <strain evidence="2 3">HG15A2</strain>
    </source>
</reference>
<gene>
    <name evidence="2" type="ORF">HG15A2_49310</name>
</gene>
<name>A0A517N375_9BACT</name>
<protein>
    <submittedName>
        <fullName evidence="2">Uncharacterized protein</fullName>
    </submittedName>
</protein>
<feature type="compositionally biased region" description="Gly residues" evidence="1">
    <location>
        <begin position="149"/>
        <end position="163"/>
    </location>
</feature>
<sequence length="390" mass="37051">MSTFSLSRPARDRFFVAIAALVLLAQEAIAAPLNPSNFTSFGVLPPGDFTIDTDALTFNGSSGGVLVSQGGGAPDIAVFTFDGGSTLANGDAISVTGGNALALLFQGSVILSGTIDVSGADGTDQAPGGFTGIGGLGIAGGGRGGNGGPFSFGQDGIGPGHGVAGSSSAAVSGAGSGAGAGFGTGGGNGGVGVTNRPGGLPYGDPLHDLLFAGSGGGGGGGASSGSQRLGGGGGAGGGALEIGALTSLQLNGASILANGGHAGEGFTDGGGGSGGGILLHAFDVNLDPTALIQANGGNGGSVTNTGGCGGAGRIELIHHPSGSFESLGTIEALAGSVNSVCADGEHVVTESTEVGVPEPSSLCIFFIASIVFTSPRRKPRGWQRRNTPKG</sequence>
<dbReference type="EMBL" id="CP036263">
    <property type="protein sequence ID" value="QDT01584.1"/>
    <property type="molecule type" value="Genomic_DNA"/>
</dbReference>
<evidence type="ECO:0000313" key="3">
    <source>
        <dbReference type="Proteomes" id="UP000319852"/>
    </source>
</evidence>
<dbReference type="OrthoDB" id="9848682at2"/>
<dbReference type="Proteomes" id="UP000319852">
    <property type="component" value="Chromosome"/>
</dbReference>
<feature type="region of interest" description="Disordered" evidence="1">
    <location>
        <begin position="149"/>
        <end position="169"/>
    </location>
</feature>
<organism evidence="2 3">
    <name type="scientific">Adhaeretor mobilis</name>
    <dbReference type="NCBI Taxonomy" id="1930276"/>
    <lineage>
        <taxon>Bacteria</taxon>
        <taxon>Pseudomonadati</taxon>
        <taxon>Planctomycetota</taxon>
        <taxon>Planctomycetia</taxon>
        <taxon>Pirellulales</taxon>
        <taxon>Lacipirellulaceae</taxon>
        <taxon>Adhaeretor</taxon>
    </lineage>
</organism>
<dbReference type="RefSeq" id="WP_145063797.1">
    <property type="nucleotide sequence ID" value="NZ_CP036263.1"/>
</dbReference>
<proteinExistence type="predicted"/>
<evidence type="ECO:0000256" key="1">
    <source>
        <dbReference type="SAM" id="MobiDB-lite"/>
    </source>
</evidence>
<accession>A0A517N375</accession>
<keyword evidence="3" id="KW-1185">Reference proteome</keyword>
<evidence type="ECO:0000313" key="2">
    <source>
        <dbReference type="EMBL" id="QDT01584.1"/>
    </source>
</evidence>